<dbReference type="EMBL" id="CP001965">
    <property type="protein sequence ID" value="ADE12323.1"/>
    <property type="molecule type" value="Genomic_DNA"/>
</dbReference>
<feature type="transmembrane region" description="Helical" evidence="1">
    <location>
        <begin position="20"/>
        <end position="40"/>
    </location>
</feature>
<dbReference type="Pfam" id="PF13116">
    <property type="entry name" value="YhdP"/>
    <property type="match status" value="1"/>
</dbReference>
<dbReference type="KEGG" id="slt:Slit_2095"/>
<dbReference type="PANTHER" id="PTHR38690:SF1">
    <property type="entry name" value="PROTEASE"/>
    <property type="match status" value="1"/>
</dbReference>
<dbReference type="OrthoDB" id="8521382at2"/>
<protein>
    <recommendedName>
        <fullName evidence="2">YhdP central domain-containing protein</fullName>
    </recommendedName>
</protein>
<keyword evidence="1" id="KW-0472">Membrane</keyword>
<dbReference type="HOGENOM" id="CLU_003522_4_0_4"/>
<evidence type="ECO:0000313" key="4">
    <source>
        <dbReference type="Proteomes" id="UP000001625"/>
    </source>
</evidence>
<dbReference type="Proteomes" id="UP000001625">
    <property type="component" value="Chromosome"/>
</dbReference>
<keyword evidence="1" id="KW-1133">Transmembrane helix</keyword>
<sequence length="1273" mass="138968">MLKNSLLLAWRGMGTLTRIALEISLLLAIAGALVLLTLRYRILPDIERYHEQITAAASVAIGQPLHIGRIEADWDGLRPRLLLSEVQILDKQGHVALSLPRLENTVAWTSLFTAELRFQRLEIDSPDLSVRRDAQGHWFVAGIPLEGQSAEGPDSADWLLHQSNVVIRDGRITWQDDLRGAPLLALEHVDLSIDNRFGRHRFAVLASAPERLASRLDVRGNFYGDSFTDMSDWRGQLYTQLDYADVLAWKPWVSLPNAFKHGKGALRMWLGFEQGQLSSVDADVALAGVRARLSEELPQLDLKEMRGRIGWHQLERGFEVNTQRLALKMRDGFELKPTDFYLRLMSGPEGSQQSSGEIRANALRLGGFVRMMDYLPLNKEIKERWIGAQPRGQIDDLQAQWQGSIDNITRYEIRARFDGLSMRRVGGLPGFSGLSGEVDGADSGGLLTIDSRKLSLDVPQLFAEPVEFDKLAARLGWQRNAQGLEIKLNNVVLSNADLAGTIYGSYQTERDGPGSIDATVDMTRVAVQRTGRYTPLPAVNKATHDWLQAALQGGQADKFRVRLRGDLRDFPFVGNKRGIFKLEARAKDVEMEFAKGWPRIEDAQTDLLIEGNKLEIKAATATTAGAHLQNIKVSIPDLLANNLLLQVRGEAADATQRCLDYIGKSPVNGYLDGFTEGIKASGDGRLGLQLDIPLDSDEPVKVRGDYHFANNDIDLDKNVPVLRKVNGVLLFTESSVNAGDISAQILGGAAHLMVASQNGALMTKAYGKFDLDNLNAVTPQPLLRRVHGGADWNADIRVQNKQADVTLDSDLQGVTSDLPEPFNKRAGERVPFHFEQKSIGSRQDMLGLSVGTLVDARLARQLGKDGTWNIRRGRIALGGSAAKGGREGIWVVGRLPHVSIEGWSGLGFASNGGELPNIAGIDVTVDKLTGYGNTVNALDINGSGRNGLLSLRLASRELNGDVIWQPQGNGKLLGRFKNAMLGEGHFDSAPTVPEVLARSGPPDNSSFPEVDVAVDKLVYKGRHLGKLEMNMSESDGDVLLDNLQLVNPDGVLSMSGKWQAKPEQTQVKLRVDISDAGKILSRSGYPESLKDGSGSLQSDLHWAGAPDTFAYSKLNGEIHLNVGKGRFLKVDPGAAKLLGVLSLQSIPKRITLDFTDVFSGGFQFDSITGNAQIVNGLLLTNDMKLTGAAAKVTMAGQVDINHETQDLKVRVLPTIGDNVSLLSFAAGPVVGMGVLLANKLLRDPLDKLVSFEYNVSGSWVDPKVEKVGQPKSP</sequence>
<reference evidence="3 4" key="1">
    <citation type="submission" date="2010-03" db="EMBL/GenBank/DDBJ databases">
        <title>Complete sequence of Sideroxydans lithotrophicus ES-1.</title>
        <authorList>
            <consortium name="US DOE Joint Genome Institute"/>
            <person name="Lucas S."/>
            <person name="Copeland A."/>
            <person name="Lapidus A."/>
            <person name="Cheng J.-F."/>
            <person name="Bruce D."/>
            <person name="Goodwin L."/>
            <person name="Pitluck S."/>
            <person name="Munk A.C."/>
            <person name="Detter J.C."/>
            <person name="Han C."/>
            <person name="Tapia R."/>
            <person name="Larimer F."/>
            <person name="Land M."/>
            <person name="Hauser L."/>
            <person name="Kyrpides N."/>
            <person name="Ivanova N."/>
            <person name="Emerson D."/>
            <person name="Woyke T."/>
        </authorList>
    </citation>
    <scope>NUCLEOTIDE SEQUENCE [LARGE SCALE GENOMIC DNA]</scope>
    <source>
        <strain evidence="3 4">ES-1</strain>
    </source>
</reference>
<dbReference type="PANTHER" id="PTHR38690">
    <property type="entry name" value="PROTEASE-RELATED"/>
    <property type="match status" value="1"/>
</dbReference>
<gene>
    <name evidence="3" type="ordered locus">Slit_2095</name>
</gene>
<dbReference type="AlphaFoldDB" id="D5CU11"/>
<name>D5CU11_SIDLE</name>
<evidence type="ECO:0000256" key="1">
    <source>
        <dbReference type="SAM" id="Phobius"/>
    </source>
</evidence>
<keyword evidence="4" id="KW-1185">Reference proteome</keyword>
<evidence type="ECO:0000313" key="3">
    <source>
        <dbReference type="EMBL" id="ADE12323.1"/>
    </source>
</evidence>
<dbReference type="NCBIfam" id="TIGR02099">
    <property type="entry name" value="YhdP family protein"/>
    <property type="match status" value="1"/>
</dbReference>
<evidence type="ECO:0000259" key="2">
    <source>
        <dbReference type="Pfam" id="PF13116"/>
    </source>
</evidence>
<dbReference type="STRING" id="580332.Slit_2095"/>
<dbReference type="InterPro" id="IPR025263">
    <property type="entry name" value="YhdP_central"/>
</dbReference>
<keyword evidence="1" id="KW-0812">Transmembrane</keyword>
<feature type="domain" description="YhdP central" evidence="2">
    <location>
        <begin position="16"/>
        <end position="1264"/>
    </location>
</feature>
<organism evidence="3 4">
    <name type="scientific">Sideroxydans lithotrophicus (strain ES-1)</name>
    <dbReference type="NCBI Taxonomy" id="580332"/>
    <lineage>
        <taxon>Bacteria</taxon>
        <taxon>Pseudomonadati</taxon>
        <taxon>Pseudomonadota</taxon>
        <taxon>Betaproteobacteria</taxon>
        <taxon>Nitrosomonadales</taxon>
        <taxon>Gallionellaceae</taxon>
        <taxon>Sideroxydans</taxon>
    </lineage>
</organism>
<accession>D5CU11</accession>
<proteinExistence type="predicted"/>
<dbReference type="InterPro" id="IPR011836">
    <property type="entry name" value="YhdP"/>
</dbReference>
<dbReference type="eggNOG" id="COG3164">
    <property type="taxonomic scope" value="Bacteria"/>
</dbReference>